<keyword evidence="4" id="KW-1185">Reference proteome</keyword>
<dbReference type="OrthoDB" id="2021138at2759"/>
<dbReference type="GO" id="GO:0022857">
    <property type="term" value="F:transmembrane transporter activity"/>
    <property type="evidence" value="ECO:0007669"/>
    <property type="project" value="InterPro"/>
</dbReference>
<dbReference type="PANTHER" id="PTHR43081:SF1">
    <property type="entry name" value="ADENYLATE CYCLASE, TERMINAL-DIFFERENTIATION SPECIFIC"/>
    <property type="match status" value="1"/>
</dbReference>
<evidence type="ECO:0000313" key="3">
    <source>
        <dbReference type="EMBL" id="KAF0983841.1"/>
    </source>
</evidence>
<dbReference type="GO" id="GO:0009190">
    <property type="term" value="P:cyclic nucleotide biosynthetic process"/>
    <property type="evidence" value="ECO:0007669"/>
    <property type="project" value="InterPro"/>
</dbReference>
<dbReference type="VEuPathDB" id="AmoebaDB:NfTy_006060"/>
<feature type="domain" description="Guanylate cyclase" evidence="2">
    <location>
        <begin position="323"/>
        <end position="460"/>
    </location>
</feature>
<dbReference type="RefSeq" id="XP_044568554.1">
    <property type="nucleotide sequence ID" value="XM_044711535.1"/>
</dbReference>
<dbReference type="GO" id="GO:0035556">
    <property type="term" value="P:intracellular signal transduction"/>
    <property type="evidence" value="ECO:0007669"/>
    <property type="project" value="InterPro"/>
</dbReference>
<dbReference type="SUPFAM" id="SSF55073">
    <property type="entry name" value="Nucleotide cyclase"/>
    <property type="match status" value="1"/>
</dbReference>
<dbReference type="InterPro" id="IPR029787">
    <property type="entry name" value="Nucleotide_cyclase"/>
</dbReference>
<reference evidence="3 4" key="1">
    <citation type="journal article" date="2019" name="Sci. Rep.">
        <title>Nanopore sequencing improves the draft genome of the human pathogenic amoeba Naegleria fowleri.</title>
        <authorList>
            <person name="Liechti N."/>
            <person name="Schurch N."/>
            <person name="Bruggmann R."/>
            <person name="Wittwer M."/>
        </authorList>
    </citation>
    <scope>NUCLEOTIDE SEQUENCE [LARGE SCALE GENOMIC DNA]</scope>
    <source>
        <strain evidence="3 4">ATCC 30894</strain>
    </source>
</reference>
<dbReference type="VEuPathDB" id="AmoebaDB:NF0017210"/>
<dbReference type="AlphaFoldDB" id="A0A6A5C9I8"/>
<dbReference type="VEuPathDB" id="AmoebaDB:FDP41_007756"/>
<dbReference type="CDD" id="cd07302">
    <property type="entry name" value="CHD"/>
    <property type="match status" value="1"/>
</dbReference>
<proteinExistence type="predicted"/>
<dbReference type="InterPro" id="IPR050697">
    <property type="entry name" value="Adenylyl/Guanylyl_Cyclase_3/4"/>
</dbReference>
<dbReference type="SUPFAM" id="SSF53850">
    <property type="entry name" value="Periplasmic binding protein-like II"/>
    <property type="match status" value="1"/>
</dbReference>
<evidence type="ECO:0000313" key="4">
    <source>
        <dbReference type="Proteomes" id="UP000444721"/>
    </source>
</evidence>
<sequence length="621" mass="72256">MGYCVDIVELSVNEGLELMANNGDKEMYAILEYWSISRKHQYIKYIQTDKTIVDAGNLGVFGKTGWYILSFMTDQYPGIDIYREYRTDKAAKYLAVNSSSTLGRLIGPSKTWISFEQQIINNLKLKLFVEYTPSTDPESAIISRIMEANNKKHSALFYFWHPHYLFALIDIKDVYLPGYSDSCWTAYNQEHGLIDCDYPTEILKKLISPLVVKDDLLPYFFNKFTYDTKDQIEIMGDVVNNNMSVWEASCKWIKNNTNIVKEWIPKSQPQQNAIIIGLIVASLSVLLIIFCFLFTIVVVIFLMLRKKIRKRELRYAPKTLPITVVFTDIQNSTILWNIFPNKMKTALEIHNLIIRVNISKYKGYECKTQGDSFMIVFGNPALALAFSLNVQQDLLLANWPLEILNHADTKEVKYEEQLIYRGPRVRIGVHTGNDCEFHLDKTTQRMDYIGNTVNKASKIESLAEGGRIYCSEEFVEAINQQVAQQHTTIEKEADLILEKIANKNIQFQSLGLEELNGLEGLHSIYWVMDMNCKRTLYLRQLELSTMNINREFRHIEELRQYLYDPTSLDEKIKSKILIDIINILNNGFYDIPSRMEKFEDTLFAIVFHNVFERLKEENEYY</sequence>
<keyword evidence="1" id="KW-0812">Transmembrane</keyword>
<dbReference type="Gene3D" id="3.40.190.100">
    <property type="entry name" value="Glycine betaine-binding periplasmic protein, domain 2"/>
    <property type="match status" value="1"/>
</dbReference>
<dbReference type="InterPro" id="IPR007210">
    <property type="entry name" value="ABC_Gly_betaine_transp_sub-bd"/>
</dbReference>
<dbReference type="EMBL" id="VFQX01000004">
    <property type="protein sequence ID" value="KAF0983841.1"/>
    <property type="molecule type" value="Genomic_DNA"/>
</dbReference>
<comment type="caution">
    <text evidence="3">The sequence shown here is derived from an EMBL/GenBank/DDBJ whole genome shotgun (WGS) entry which is preliminary data.</text>
</comment>
<name>A0A6A5C9I8_NAEFO</name>
<dbReference type="Pfam" id="PF04069">
    <property type="entry name" value="OpuAC"/>
    <property type="match status" value="1"/>
</dbReference>
<gene>
    <name evidence="3" type="ORF">FDP41_007756</name>
</gene>
<dbReference type="InterPro" id="IPR001054">
    <property type="entry name" value="A/G_cyclase"/>
</dbReference>
<dbReference type="SMART" id="SM00044">
    <property type="entry name" value="CYCc"/>
    <property type="match status" value="1"/>
</dbReference>
<evidence type="ECO:0000256" key="1">
    <source>
        <dbReference type="SAM" id="Phobius"/>
    </source>
</evidence>
<protein>
    <recommendedName>
        <fullName evidence="2">Guanylate cyclase domain-containing protein</fullName>
    </recommendedName>
</protein>
<dbReference type="GeneID" id="68114974"/>
<dbReference type="Gene3D" id="3.30.70.1230">
    <property type="entry name" value="Nucleotide cyclase"/>
    <property type="match status" value="1"/>
</dbReference>
<accession>A0A6A5C9I8</accession>
<organism evidence="3 4">
    <name type="scientific">Naegleria fowleri</name>
    <name type="common">Brain eating amoeba</name>
    <dbReference type="NCBI Taxonomy" id="5763"/>
    <lineage>
        <taxon>Eukaryota</taxon>
        <taxon>Discoba</taxon>
        <taxon>Heterolobosea</taxon>
        <taxon>Tetramitia</taxon>
        <taxon>Eutetramitia</taxon>
        <taxon>Vahlkampfiidae</taxon>
        <taxon>Naegleria</taxon>
    </lineage>
</organism>
<dbReference type="GO" id="GO:0043190">
    <property type="term" value="C:ATP-binding cassette (ABC) transporter complex"/>
    <property type="evidence" value="ECO:0007669"/>
    <property type="project" value="InterPro"/>
</dbReference>
<dbReference type="PANTHER" id="PTHR43081">
    <property type="entry name" value="ADENYLATE CYCLASE, TERMINAL-DIFFERENTIATION SPECIFIC-RELATED"/>
    <property type="match status" value="1"/>
</dbReference>
<dbReference type="PROSITE" id="PS50125">
    <property type="entry name" value="GUANYLATE_CYCLASE_2"/>
    <property type="match status" value="1"/>
</dbReference>
<evidence type="ECO:0000259" key="2">
    <source>
        <dbReference type="PROSITE" id="PS50125"/>
    </source>
</evidence>
<feature type="transmembrane region" description="Helical" evidence="1">
    <location>
        <begin position="274"/>
        <end position="304"/>
    </location>
</feature>
<dbReference type="Proteomes" id="UP000444721">
    <property type="component" value="Unassembled WGS sequence"/>
</dbReference>
<keyword evidence="1" id="KW-0472">Membrane</keyword>
<dbReference type="Gene3D" id="3.40.190.10">
    <property type="entry name" value="Periplasmic binding protein-like II"/>
    <property type="match status" value="1"/>
</dbReference>
<dbReference type="Pfam" id="PF00211">
    <property type="entry name" value="Guanylate_cyc"/>
    <property type="match status" value="1"/>
</dbReference>
<keyword evidence="1" id="KW-1133">Transmembrane helix</keyword>